<dbReference type="PANTHER" id="PTHR35329:SF1">
    <property type="entry name" value="CHITIN SYNTHASE EXPORT CHAPERONE"/>
    <property type="match status" value="1"/>
</dbReference>
<protein>
    <recommendedName>
        <fullName evidence="4">Chitin synthase export chaperone</fullName>
    </recommendedName>
</protein>
<keyword evidence="1" id="KW-0472">Membrane</keyword>
<dbReference type="InterPro" id="IPR022057">
    <property type="entry name" value="Chs7"/>
</dbReference>
<dbReference type="Pfam" id="PF12271">
    <property type="entry name" value="Chs7"/>
    <property type="match status" value="1"/>
</dbReference>
<comment type="caution">
    <text evidence="2">The sequence shown here is derived from an EMBL/GenBank/DDBJ whole genome shotgun (WGS) entry which is preliminary data.</text>
</comment>
<keyword evidence="1" id="KW-1133">Transmembrane helix</keyword>
<dbReference type="Proteomes" id="UP000559256">
    <property type="component" value="Unassembled WGS sequence"/>
</dbReference>
<evidence type="ECO:0008006" key="4">
    <source>
        <dbReference type="Google" id="ProtNLM"/>
    </source>
</evidence>
<dbReference type="OrthoDB" id="5582162at2759"/>
<reference evidence="2 3" key="1">
    <citation type="journal article" date="2020" name="ISME J.">
        <title>Uncovering the hidden diversity of litter-decomposition mechanisms in mushroom-forming fungi.</title>
        <authorList>
            <person name="Floudas D."/>
            <person name="Bentzer J."/>
            <person name="Ahren D."/>
            <person name="Johansson T."/>
            <person name="Persson P."/>
            <person name="Tunlid A."/>
        </authorList>
    </citation>
    <scope>NUCLEOTIDE SEQUENCE [LARGE SCALE GENOMIC DNA]</scope>
    <source>
        <strain evidence="2 3">CBS 291.85</strain>
    </source>
</reference>
<organism evidence="2 3">
    <name type="scientific">Tetrapyrgos nigripes</name>
    <dbReference type="NCBI Taxonomy" id="182062"/>
    <lineage>
        <taxon>Eukaryota</taxon>
        <taxon>Fungi</taxon>
        <taxon>Dikarya</taxon>
        <taxon>Basidiomycota</taxon>
        <taxon>Agaricomycotina</taxon>
        <taxon>Agaricomycetes</taxon>
        <taxon>Agaricomycetidae</taxon>
        <taxon>Agaricales</taxon>
        <taxon>Marasmiineae</taxon>
        <taxon>Marasmiaceae</taxon>
        <taxon>Tetrapyrgos</taxon>
    </lineage>
</organism>
<dbReference type="GO" id="GO:0006457">
    <property type="term" value="P:protein folding"/>
    <property type="evidence" value="ECO:0007669"/>
    <property type="project" value="TreeGrafter"/>
</dbReference>
<dbReference type="EMBL" id="JAACJM010000074">
    <property type="protein sequence ID" value="KAF5350424.1"/>
    <property type="molecule type" value="Genomic_DNA"/>
</dbReference>
<name>A0A8H5CZV4_9AGAR</name>
<accession>A0A8H5CZV4</accession>
<keyword evidence="1" id="KW-0812">Transmembrane</keyword>
<gene>
    <name evidence="2" type="ORF">D9758_012440</name>
</gene>
<dbReference type="PANTHER" id="PTHR35329">
    <property type="entry name" value="CHITIN SYNTHASE EXPORT CHAPERONE"/>
    <property type="match status" value="1"/>
</dbReference>
<evidence type="ECO:0000256" key="1">
    <source>
        <dbReference type="SAM" id="Phobius"/>
    </source>
</evidence>
<evidence type="ECO:0000313" key="3">
    <source>
        <dbReference type="Proteomes" id="UP000559256"/>
    </source>
</evidence>
<sequence>MLVGYFVLITHIVLRVLGEYKPFALFLGSAVLFVLSQAAWFLLERVVCQHTNAKLDSFIATVLETASVVMLFWTWRSITEGEMGFCFILFWSESVFEHKHGSMWGLITSVH</sequence>
<feature type="transmembrane region" description="Helical" evidence="1">
    <location>
        <begin position="55"/>
        <end position="75"/>
    </location>
</feature>
<keyword evidence="3" id="KW-1185">Reference proteome</keyword>
<dbReference type="GO" id="GO:0005789">
    <property type="term" value="C:endoplasmic reticulum membrane"/>
    <property type="evidence" value="ECO:0007669"/>
    <property type="project" value="TreeGrafter"/>
</dbReference>
<dbReference type="AlphaFoldDB" id="A0A8H5CZV4"/>
<evidence type="ECO:0000313" key="2">
    <source>
        <dbReference type="EMBL" id="KAF5350424.1"/>
    </source>
</evidence>
<dbReference type="GO" id="GO:0051082">
    <property type="term" value="F:unfolded protein binding"/>
    <property type="evidence" value="ECO:0007669"/>
    <property type="project" value="TreeGrafter"/>
</dbReference>
<proteinExistence type="predicted"/>
<feature type="transmembrane region" description="Helical" evidence="1">
    <location>
        <begin position="23"/>
        <end position="43"/>
    </location>
</feature>